<gene>
    <name evidence="2" type="ORF">UY23_C0001G0073</name>
</gene>
<dbReference type="InterPro" id="IPR051450">
    <property type="entry name" value="Gfo/Idh/MocA_Oxidoreductases"/>
</dbReference>
<dbReference type="Gene3D" id="3.40.50.720">
    <property type="entry name" value="NAD(P)-binding Rossmann-like Domain"/>
    <property type="match status" value="1"/>
</dbReference>
<dbReference type="InterPro" id="IPR036291">
    <property type="entry name" value="NAD(P)-bd_dom_sf"/>
</dbReference>
<dbReference type="PANTHER" id="PTHR43377">
    <property type="entry name" value="BILIVERDIN REDUCTASE A"/>
    <property type="match status" value="1"/>
</dbReference>
<organism evidence="2 3">
    <name type="scientific">Candidatus Jorgensenbacteria bacterium GW2011_GWA1_48_11</name>
    <dbReference type="NCBI Taxonomy" id="1618660"/>
    <lineage>
        <taxon>Bacteria</taxon>
        <taxon>Candidatus Joergenseniibacteriota</taxon>
    </lineage>
</organism>
<dbReference type="PATRIC" id="fig|1618660.3.peg.76"/>
<dbReference type="InterPro" id="IPR000683">
    <property type="entry name" value="Gfo/Idh/MocA-like_OxRdtase_N"/>
</dbReference>
<evidence type="ECO:0000313" key="2">
    <source>
        <dbReference type="EMBL" id="KKU91467.1"/>
    </source>
</evidence>
<evidence type="ECO:0000259" key="1">
    <source>
        <dbReference type="Pfam" id="PF01408"/>
    </source>
</evidence>
<name>A0A0G1UBH3_9BACT</name>
<dbReference type="Gene3D" id="3.30.360.10">
    <property type="entry name" value="Dihydrodipicolinate Reductase, domain 2"/>
    <property type="match status" value="1"/>
</dbReference>
<dbReference type="SUPFAM" id="SSF51735">
    <property type="entry name" value="NAD(P)-binding Rossmann-fold domains"/>
    <property type="match status" value="1"/>
</dbReference>
<dbReference type="AlphaFoldDB" id="A0A0G1UBH3"/>
<dbReference type="Pfam" id="PF01408">
    <property type="entry name" value="GFO_IDH_MocA"/>
    <property type="match status" value="1"/>
</dbReference>
<dbReference type="PANTHER" id="PTHR43377:SF1">
    <property type="entry name" value="BILIVERDIN REDUCTASE A"/>
    <property type="match status" value="1"/>
</dbReference>
<proteinExistence type="predicted"/>
<reference evidence="2 3" key="1">
    <citation type="journal article" date="2015" name="Nature">
        <title>rRNA introns, odd ribosomes, and small enigmatic genomes across a large radiation of phyla.</title>
        <authorList>
            <person name="Brown C.T."/>
            <person name="Hug L.A."/>
            <person name="Thomas B.C."/>
            <person name="Sharon I."/>
            <person name="Castelle C.J."/>
            <person name="Singh A."/>
            <person name="Wilkins M.J."/>
            <person name="Williams K.H."/>
            <person name="Banfield J.F."/>
        </authorList>
    </citation>
    <scope>NUCLEOTIDE SEQUENCE [LARGE SCALE GENOMIC DNA]</scope>
</reference>
<comment type="caution">
    <text evidence="2">The sequence shown here is derived from an EMBL/GenBank/DDBJ whole genome shotgun (WGS) entry which is preliminary data.</text>
</comment>
<dbReference type="Proteomes" id="UP000034956">
    <property type="component" value="Unassembled WGS sequence"/>
</dbReference>
<sequence>MRILTGKKWREGFLDYHQNKSDYRIQVLAWQNLERLENVYHTRPKSLRLLVNYFPVVGPEGMFTKVWSRIREERRNEKYVSCGVGKIIKSAADRAFTEGETVGFIAPLHPAMVERVTLPEKLIFKIEKSDIPELPKEKILYFPIQNKESRNGWWQDIRGWSIYSGIKISKETRNALANGLKKWLKETEWTEPEKIDARNATPITEIKGKIKKINPNKKSGVLFGYGNYAKINIIPYMKPFVDIQAVHEIDPTQIFLEQGVQKWDAAPFPRKDEKYDVYFVASYNHTHVPITLHALKQGAYALVEKPVVMDYEELAALEKALKIAGRKLFIGFHKRYGLFNKMALQDLNVTYGEPISYHSIVYELLQPEFFWYNWPVSRSTFLANGCHQIDHFLHLNNWSKPINADIKLLQDHAVLVWIELENGATFTTTFSEKGSLRVGPRDRVELKVHGRDVRITDAIHYVSEDNHRIIRKMRIFKTNSYKDMYREIGKKIANNEPGDSMESIMMSAKIMLDLEEKLQKMKGWGNRYERAKEEFSDCFF</sequence>
<accession>A0A0G1UBH3</accession>
<protein>
    <submittedName>
        <fullName evidence="2">Oxidoreductase-like protein</fullName>
    </submittedName>
</protein>
<feature type="domain" description="Gfo/Idh/MocA-like oxidoreductase N-terminal" evidence="1">
    <location>
        <begin position="222"/>
        <end position="332"/>
    </location>
</feature>
<evidence type="ECO:0000313" key="3">
    <source>
        <dbReference type="Proteomes" id="UP000034956"/>
    </source>
</evidence>
<dbReference type="GO" id="GO:0000166">
    <property type="term" value="F:nucleotide binding"/>
    <property type="evidence" value="ECO:0007669"/>
    <property type="project" value="InterPro"/>
</dbReference>
<dbReference type="EMBL" id="LCPF01000001">
    <property type="protein sequence ID" value="KKU91467.1"/>
    <property type="molecule type" value="Genomic_DNA"/>
</dbReference>